<organism evidence="2 3">
    <name type="scientific">Archangium gephyra</name>
    <dbReference type="NCBI Taxonomy" id="48"/>
    <lineage>
        <taxon>Bacteria</taxon>
        <taxon>Pseudomonadati</taxon>
        <taxon>Myxococcota</taxon>
        <taxon>Myxococcia</taxon>
        <taxon>Myxococcales</taxon>
        <taxon>Cystobacterineae</taxon>
        <taxon>Archangiaceae</taxon>
        <taxon>Archangium</taxon>
    </lineage>
</organism>
<feature type="transmembrane region" description="Helical" evidence="1">
    <location>
        <begin position="79"/>
        <end position="99"/>
    </location>
</feature>
<reference evidence="2 3" key="1">
    <citation type="submission" date="2017-08" db="EMBL/GenBank/DDBJ databases">
        <title>Infants hospitalized years apart are colonized by the same room-sourced microbial strains.</title>
        <authorList>
            <person name="Brooks B."/>
            <person name="Olm M.R."/>
            <person name="Firek B.A."/>
            <person name="Baker R."/>
            <person name="Thomas B.C."/>
            <person name="Morowitz M.J."/>
            <person name="Banfield J.F."/>
        </authorList>
    </citation>
    <scope>NUCLEOTIDE SEQUENCE [LARGE SCALE GENOMIC DNA]</scope>
    <source>
        <strain evidence="2">S2_003_000_R2_14</strain>
    </source>
</reference>
<keyword evidence="1" id="KW-0472">Membrane</keyword>
<dbReference type="EMBL" id="QFQP01000031">
    <property type="protein sequence ID" value="PZR07413.1"/>
    <property type="molecule type" value="Genomic_DNA"/>
</dbReference>
<accession>A0A2W5T3E3</accession>
<feature type="transmembrane region" description="Helical" evidence="1">
    <location>
        <begin position="24"/>
        <end position="42"/>
    </location>
</feature>
<keyword evidence="1" id="KW-1133">Transmembrane helix</keyword>
<feature type="transmembrane region" description="Helical" evidence="1">
    <location>
        <begin position="48"/>
        <end position="67"/>
    </location>
</feature>
<dbReference type="AlphaFoldDB" id="A0A2W5T3E3"/>
<dbReference type="Proteomes" id="UP000249061">
    <property type="component" value="Unassembled WGS sequence"/>
</dbReference>
<proteinExistence type="predicted"/>
<comment type="caution">
    <text evidence="2">The sequence shown here is derived from an EMBL/GenBank/DDBJ whole genome shotgun (WGS) entry which is preliminary data.</text>
</comment>
<evidence type="ECO:0000313" key="2">
    <source>
        <dbReference type="EMBL" id="PZR07413.1"/>
    </source>
</evidence>
<evidence type="ECO:0000313" key="3">
    <source>
        <dbReference type="Proteomes" id="UP000249061"/>
    </source>
</evidence>
<evidence type="ECO:0000256" key="1">
    <source>
        <dbReference type="SAM" id="Phobius"/>
    </source>
</evidence>
<sequence>MSDGGAQVVVETVSMLAKFKVGRVVLWLMAAWLALTAATSHLRDASWWFFAAFALALTALIAGFIADRRKRAERASLRNALAFLGLTLVTLVGGLWLVFRRKDDAVTPPPSEREVNALVDE</sequence>
<keyword evidence="1" id="KW-0812">Transmembrane</keyword>
<protein>
    <submittedName>
        <fullName evidence="2">Uncharacterized protein</fullName>
    </submittedName>
</protein>
<gene>
    <name evidence="2" type="ORF">DI536_27560</name>
</gene>
<name>A0A2W5T3E3_9BACT</name>